<feature type="transmembrane region" description="Helical" evidence="1">
    <location>
        <begin position="12"/>
        <end position="33"/>
    </location>
</feature>
<dbReference type="Proteomes" id="UP001056429">
    <property type="component" value="Unassembled WGS sequence"/>
</dbReference>
<evidence type="ECO:0000313" key="4">
    <source>
        <dbReference type="Proteomes" id="UP001056429"/>
    </source>
</evidence>
<keyword evidence="1" id="KW-1133">Transmembrane helix</keyword>
<dbReference type="RefSeq" id="WP_250859057.1">
    <property type="nucleotide sequence ID" value="NZ_JAGSOJ010000002.1"/>
</dbReference>
<sequence>MKEKNFPFKTLFIVLMSLMGLLFFVISAIFVFASINDPFFPPYAYLVFGIMLLIVIGLLSVISTFIYKDAPKHNMEPWMWMCIAVFVPNLLGLLIYLIIRSDNKTVKVKCITCGNNVKEEYNICPYCGNSLDYKCRECGTKISPNWILCPKCGTKTEQDVK</sequence>
<dbReference type="InterPro" id="IPR025874">
    <property type="entry name" value="DZR"/>
</dbReference>
<evidence type="ECO:0000259" key="2">
    <source>
        <dbReference type="Pfam" id="PF12773"/>
    </source>
</evidence>
<organism evidence="3 4">
    <name type="scientific">Oceanirhabdus seepicola</name>
    <dbReference type="NCBI Taxonomy" id="2828781"/>
    <lineage>
        <taxon>Bacteria</taxon>
        <taxon>Bacillati</taxon>
        <taxon>Bacillota</taxon>
        <taxon>Clostridia</taxon>
        <taxon>Eubacteriales</taxon>
        <taxon>Clostridiaceae</taxon>
        <taxon>Oceanirhabdus</taxon>
    </lineage>
</organism>
<feature type="transmembrane region" description="Helical" evidence="1">
    <location>
        <begin position="78"/>
        <end position="99"/>
    </location>
</feature>
<reference evidence="3" key="1">
    <citation type="journal article" date="2021" name="mSystems">
        <title>Bacteria and Archaea Synergistically Convert Glycine Betaine to Biogenic Methane in the Formosa Cold Seep of the South China Sea.</title>
        <authorList>
            <person name="Li L."/>
            <person name="Zhang W."/>
            <person name="Zhang S."/>
            <person name="Song L."/>
            <person name="Sun Q."/>
            <person name="Zhang H."/>
            <person name="Xiang H."/>
            <person name="Dong X."/>
        </authorList>
    </citation>
    <scope>NUCLEOTIDE SEQUENCE</scope>
    <source>
        <strain evidence="3">ZWT</strain>
    </source>
</reference>
<dbReference type="EMBL" id="JAGSOJ010000002">
    <property type="protein sequence ID" value="MCM1990011.1"/>
    <property type="molecule type" value="Genomic_DNA"/>
</dbReference>
<gene>
    <name evidence="3" type="ORF">KDK92_09675</name>
</gene>
<proteinExistence type="predicted"/>
<reference evidence="3" key="2">
    <citation type="submission" date="2021-04" db="EMBL/GenBank/DDBJ databases">
        <authorList>
            <person name="Dong X."/>
        </authorList>
    </citation>
    <scope>NUCLEOTIDE SEQUENCE</scope>
    <source>
        <strain evidence="3">ZWT</strain>
    </source>
</reference>
<feature type="domain" description="DZANK-type" evidence="2">
    <location>
        <begin position="110"/>
        <end position="153"/>
    </location>
</feature>
<comment type="caution">
    <text evidence="3">The sequence shown here is derived from an EMBL/GenBank/DDBJ whole genome shotgun (WGS) entry which is preliminary data.</text>
</comment>
<feature type="transmembrane region" description="Helical" evidence="1">
    <location>
        <begin position="45"/>
        <end position="66"/>
    </location>
</feature>
<dbReference type="AlphaFoldDB" id="A0A9J6P0G9"/>
<name>A0A9J6P0G9_9CLOT</name>
<keyword evidence="1" id="KW-0472">Membrane</keyword>
<evidence type="ECO:0000256" key="1">
    <source>
        <dbReference type="SAM" id="Phobius"/>
    </source>
</evidence>
<dbReference type="Pfam" id="PF12773">
    <property type="entry name" value="DZR"/>
    <property type="match status" value="1"/>
</dbReference>
<accession>A0A9J6P0G9</accession>
<keyword evidence="1" id="KW-0812">Transmembrane</keyword>
<keyword evidence="4" id="KW-1185">Reference proteome</keyword>
<evidence type="ECO:0000313" key="3">
    <source>
        <dbReference type="EMBL" id="MCM1990011.1"/>
    </source>
</evidence>
<protein>
    <submittedName>
        <fullName evidence="3">Zinc-ribbon domain-containing protein</fullName>
    </submittedName>
</protein>